<dbReference type="AlphaFoldDB" id="A0AAD6DC52"/>
<proteinExistence type="predicted"/>
<evidence type="ECO:0000256" key="1">
    <source>
        <dbReference type="SAM" id="SignalP"/>
    </source>
</evidence>
<dbReference type="Proteomes" id="UP001216150">
    <property type="component" value="Unassembled WGS sequence"/>
</dbReference>
<accession>A0AAD6DC52</accession>
<keyword evidence="1" id="KW-0732">Signal</keyword>
<name>A0AAD6DC52_9EURO</name>
<reference evidence="2 3" key="1">
    <citation type="journal article" date="2023" name="IMA Fungus">
        <title>Comparative genomic study of the Penicillium genus elucidates a diverse pangenome and 15 lateral gene transfer events.</title>
        <authorList>
            <person name="Petersen C."/>
            <person name="Sorensen T."/>
            <person name="Nielsen M.R."/>
            <person name="Sondergaard T.E."/>
            <person name="Sorensen J.L."/>
            <person name="Fitzpatrick D.A."/>
            <person name="Frisvad J.C."/>
            <person name="Nielsen K.L."/>
        </authorList>
    </citation>
    <scope>NUCLEOTIDE SEQUENCE [LARGE SCALE GENOMIC DNA]</scope>
    <source>
        <strain evidence="2 3">IBT 29057</strain>
    </source>
</reference>
<protein>
    <submittedName>
        <fullName evidence="2">Uncharacterized protein</fullName>
    </submittedName>
</protein>
<gene>
    <name evidence="2" type="ORF">N7450_011723</name>
</gene>
<keyword evidence="3" id="KW-1185">Reference proteome</keyword>
<feature type="signal peptide" evidence="1">
    <location>
        <begin position="1"/>
        <end position="17"/>
    </location>
</feature>
<feature type="chain" id="PRO_5042034575" evidence="1">
    <location>
        <begin position="18"/>
        <end position="140"/>
    </location>
</feature>
<organism evidence="2 3">
    <name type="scientific">Penicillium hetheringtonii</name>
    <dbReference type="NCBI Taxonomy" id="911720"/>
    <lineage>
        <taxon>Eukaryota</taxon>
        <taxon>Fungi</taxon>
        <taxon>Dikarya</taxon>
        <taxon>Ascomycota</taxon>
        <taxon>Pezizomycotina</taxon>
        <taxon>Eurotiomycetes</taxon>
        <taxon>Eurotiomycetidae</taxon>
        <taxon>Eurotiales</taxon>
        <taxon>Aspergillaceae</taxon>
        <taxon>Penicillium</taxon>
    </lineage>
</organism>
<comment type="caution">
    <text evidence="2">The sequence shown here is derived from an EMBL/GenBank/DDBJ whole genome shotgun (WGS) entry which is preliminary data.</text>
</comment>
<evidence type="ECO:0000313" key="3">
    <source>
        <dbReference type="Proteomes" id="UP001216150"/>
    </source>
</evidence>
<sequence>MKFALAIITAFAGTVAAAGFPLYFTLVGNGGQTVLNDGENLYVGGGTLDDRETAFLSRPGAVSTAVQDLYIVENSVKPVALSSPHSAEFPKGASYLNFSVTADGYLDHNSEQLFVVDGYGDAKERGDLLARINQYLFLGF</sequence>
<dbReference type="EMBL" id="JAQJAC010000010">
    <property type="protein sequence ID" value="KAJ5569237.1"/>
    <property type="molecule type" value="Genomic_DNA"/>
</dbReference>
<evidence type="ECO:0000313" key="2">
    <source>
        <dbReference type="EMBL" id="KAJ5569237.1"/>
    </source>
</evidence>